<evidence type="ECO:0000259" key="10">
    <source>
        <dbReference type="Pfam" id="PF00924"/>
    </source>
</evidence>
<proteinExistence type="inferred from homology"/>
<evidence type="ECO:0000313" key="13">
    <source>
        <dbReference type="EMBL" id="MFC3180655.1"/>
    </source>
</evidence>
<dbReference type="InterPro" id="IPR049278">
    <property type="entry name" value="MS_channel_C"/>
</dbReference>
<feature type="region of interest" description="Disordered" evidence="7">
    <location>
        <begin position="813"/>
        <end position="855"/>
    </location>
</feature>
<dbReference type="InterPro" id="IPR022249">
    <property type="entry name" value="DUF3772"/>
</dbReference>
<sequence length="855" mass="91810">MIGAMLRRLLLVLVLGAALAQSVPALAQDAPTADDYTTFDTTALQIDDLVAKAQIDDERLTAMRAEMVKWRTTFSTAQASNADQITTVKNQIAALGPLPADGQTEDAMIAKRRGELTEALAKLQAPVLAATEAATRADSTIAAIDKLIRERHADKLLRLSPSALNPVNWPTAVSMFRWMGQWIYDETRWRFTRPMNVDQLRDNAPLIVVLLLAAVVLLARGGAWMRRLTYWLLTKTHMRGRNLISGIVSLGQVVLPFAGAVMLYLAMERASLFGPIILSLFETLPAVVLVIFLTRWLAHHIFPLDPDEESAIGLGTEGRAEGRLQAVLLGISVALYDLVAAWIVPRASNFLGGAATNIGADRAQQVAQATDAAISVIVVPLQIFAALALFRLGRILRRESAKARSGGEGAFRFELIYWVSSAAIAISVIAPVLGVIGYVSAANALIWPAINTLSLFAMVVVLQGFFAELYVTIARNPDARKDGLLPVIAGLVFTCAALPLLALIWGARVVDLADLWTSFRTGVSLGGVRISPTSFIILVAVFGIGYAATKLVQGGLKASILPRTSLDQGGRNAIVSGVGYAGIFLSALLAITAAGIDLSGFALVASALSVGIGFGLQTIVSNFVSGIILLVERPVSEGDWIEVGTTSGIVKAISVRSTRIQTFDRSDVIVPNSDLITGRVTNWTRFNLSGRVIVPVSVPFTTNSRRVEAVLREIVEAQPLAILNPPPVIALMGFGAEVMNFEIRMIIRDINFQVAVRSEINHQIAERFQAEGILFSNAHRDYLKRIADEAAAEAEKKAEEQAAQEAVAMFMAPAPHPLAAPDDENLDDAGAIDAKPLKSGSVKSSPVQKPKDPRA</sequence>
<protein>
    <submittedName>
        <fullName evidence="13">DUF3772 domain-containing protein</fullName>
    </submittedName>
</protein>
<dbReference type="SUPFAM" id="SSF82689">
    <property type="entry name" value="Mechanosensitive channel protein MscS (YggB), C-terminal domain"/>
    <property type="match status" value="1"/>
</dbReference>
<dbReference type="InterPro" id="IPR006685">
    <property type="entry name" value="MscS_channel_2nd"/>
</dbReference>
<dbReference type="InterPro" id="IPR023408">
    <property type="entry name" value="MscS_beta-dom_sf"/>
</dbReference>
<evidence type="ECO:0000256" key="1">
    <source>
        <dbReference type="ARBA" id="ARBA00004651"/>
    </source>
</evidence>
<dbReference type="Gene3D" id="1.10.287.1260">
    <property type="match status" value="1"/>
</dbReference>
<feature type="transmembrane region" description="Helical" evidence="8">
    <location>
        <begin position="415"/>
        <end position="439"/>
    </location>
</feature>
<dbReference type="InterPro" id="IPR006686">
    <property type="entry name" value="MscS_channel_CS"/>
</dbReference>
<dbReference type="InterPro" id="IPR010920">
    <property type="entry name" value="LSM_dom_sf"/>
</dbReference>
<evidence type="ECO:0000256" key="8">
    <source>
        <dbReference type="SAM" id="Phobius"/>
    </source>
</evidence>
<feature type="transmembrane region" description="Helical" evidence="8">
    <location>
        <begin position="372"/>
        <end position="394"/>
    </location>
</feature>
<keyword evidence="4 8" id="KW-0812">Transmembrane</keyword>
<evidence type="ECO:0000256" key="7">
    <source>
        <dbReference type="SAM" id="MobiDB-lite"/>
    </source>
</evidence>
<comment type="similarity">
    <text evidence="2">Belongs to the MscS (TC 1.A.23) family.</text>
</comment>
<name>A0ABV7IWF7_9RHOB</name>
<feature type="domain" description="Mechanosensitive ion channel MscS C-terminal" evidence="12">
    <location>
        <begin position="693"/>
        <end position="773"/>
    </location>
</feature>
<reference evidence="14" key="1">
    <citation type="journal article" date="2019" name="Int. J. Syst. Evol. Microbiol.">
        <title>The Global Catalogue of Microorganisms (GCM) 10K type strain sequencing project: providing services to taxonomists for standard genome sequencing and annotation.</title>
        <authorList>
            <consortium name="The Broad Institute Genomics Platform"/>
            <consortium name="The Broad Institute Genome Sequencing Center for Infectious Disease"/>
            <person name="Wu L."/>
            <person name="Ma J."/>
        </authorList>
    </citation>
    <scope>NUCLEOTIDE SEQUENCE [LARGE SCALE GENOMIC DNA]</scope>
    <source>
        <strain evidence="14">KCTC 52039</strain>
    </source>
</reference>
<feature type="chain" id="PRO_5045259089" evidence="9">
    <location>
        <begin position="28"/>
        <end position="855"/>
    </location>
</feature>
<dbReference type="Gene3D" id="2.30.30.60">
    <property type="match status" value="1"/>
</dbReference>
<feature type="domain" description="DUF3772" evidence="11">
    <location>
        <begin position="129"/>
        <end position="174"/>
    </location>
</feature>
<gene>
    <name evidence="13" type="ORF">ACFOGH_06625</name>
</gene>
<dbReference type="PANTHER" id="PTHR30347">
    <property type="entry name" value="POTASSIUM CHANNEL RELATED"/>
    <property type="match status" value="1"/>
</dbReference>
<evidence type="ECO:0000256" key="9">
    <source>
        <dbReference type="SAM" id="SignalP"/>
    </source>
</evidence>
<dbReference type="PANTHER" id="PTHR30347:SF1">
    <property type="entry name" value="MECHANOSENSITIVE CHANNEL MSCK"/>
    <property type="match status" value="1"/>
</dbReference>
<keyword evidence="6 8" id="KW-0472">Membrane</keyword>
<feature type="transmembrane region" description="Helical" evidence="8">
    <location>
        <begin position="573"/>
        <end position="596"/>
    </location>
</feature>
<keyword evidence="5 8" id="KW-1133">Transmembrane helix</keyword>
<dbReference type="Pfam" id="PF21082">
    <property type="entry name" value="MS_channel_3rd"/>
    <property type="match status" value="1"/>
</dbReference>
<dbReference type="Proteomes" id="UP001595547">
    <property type="component" value="Unassembled WGS sequence"/>
</dbReference>
<dbReference type="EMBL" id="JBHRTO010000001">
    <property type="protein sequence ID" value="MFC3180655.1"/>
    <property type="molecule type" value="Genomic_DNA"/>
</dbReference>
<dbReference type="SUPFAM" id="SSF82861">
    <property type="entry name" value="Mechanosensitive channel protein MscS (YggB), transmembrane region"/>
    <property type="match status" value="1"/>
</dbReference>
<dbReference type="RefSeq" id="WP_380072280.1">
    <property type="nucleotide sequence ID" value="NZ_JBHRTO010000001.1"/>
</dbReference>
<keyword evidence="9" id="KW-0732">Signal</keyword>
<dbReference type="Gene3D" id="3.30.70.100">
    <property type="match status" value="1"/>
</dbReference>
<evidence type="ECO:0000256" key="6">
    <source>
        <dbReference type="ARBA" id="ARBA00023136"/>
    </source>
</evidence>
<feature type="transmembrane region" description="Helical" evidence="8">
    <location>
        <begin position="243"/>
        <end position="266"/>
    </location>
</feature>
<accession>A0ABV7IWF7</accession>
<feature type="transmembrane region" description="Helical" evidence="8">
    <location>
        <begin position="326"/>
        <end position="344"/>
    </location>
</feature>
<evidence type="ECO:0000256" key="2">
    <source>
        <dbReference type="ARBA" id="ARBA00008017"/>
    </source>
</evidence>
<keyword evidence="3" id="KW-1003">Cell membrane</keyword>
<dbReference type="SUPFAM" id="SSF50182">
    <property type="entry name" value="Sm-like ribonucleoproteins"/>
    <property type="match status" value="1"/>
</dbReference>
<dbReference type="PROSITE" id="PS01246">
    <property type="entry name" value="UPF0003"/>
    <property type="match status" value="1"/>
</dbReference>
<feature type="transmembrane region" description="Helical" evidence="8">
    <location>
        <begin position="530"/>
        <end position="552"/>
    </location>
</feature>
<feature type="transmembrane region" description="Helical" evidence="8">
    <location>
        <begin position="602"/>
        <end position="631"/>
    </location>
</feature>
<feature type="transmembrane region" description="Helical" evidence="8">
    <location>
        <begin position="272"/>
        <end position="293"/>
    </location>
</feature>
<evidence type="ECO:0000256" key="5">
    <source>
        <dbReference type="ARBA" id="ARBA00022989"/>
    </source>
</evidence>
<evidence type="ECO:0000259" key="12">
    <source>
        <dbReference type="Pfam" id="PF21082"/>
    </source>
</evidence>
<evidence type="ECO:0000256" key="3">
    <source>
        <dbReference type="ARBA" id="ARBA00022475"/>
    </source>
</evidence>
<evidence type="ECO:0000259" key="11">
    <source>
        <dbReference type="Pfam" id="PF12607"/>
    </source>
</evidence>
<dbReference type="InterPro" id="IPR011066">
    <property type="entry name" value="MscS_channel_C_sf"/>
</dbReference>
<dbReference type="Pfam" id="PF12607">
    <property type="entry name" value="DUF3772"/>
    <property type="match status" value="1"/>
</dbReference>
<keyword evidence="14" id="KW-1185">Reference proteome</keyword>
<organism evidence="13 14">
    <name type="scientific">Cypionkella sinensis</name>
    <dbReference type="NCBI Taxonomy" id="1756043"/>
    <lineage>
        <taxon>Bacteria</taxon>
        <taxon>Pseudomonadati</taxon>
        <taxon>Pseudomonadota</taxon>
        <taxon>Alphaproteobacteria</taxon>
        <taxon>Rhodobacterales</taxon>
        <taxon>Paracoccaceae</taxon>
        <taxon>Cypionkella</taxon>
    </lineage>
</organism>
<feature type="transmembrane region" description="Helical" evidence="8">
    <location>
        <begin position="483"/>
        <end position="510"/>
    </location>
</feature>
<dbReference type="InterPro" id="IPR052702">
    <property type="entry name" value="MscS-like_channel"/>
</dbReference>
<feature type="domain" description="Mechanosensitive ion channel MscS" evidence="10">
    <location>
        <begin position="618"/>
        <end position="685"/>
    </location>
</feature>
<feature type="transmembrane region" description="Helical" evidence="8">
    <location>
        <begin position="445"/>
        <end position="471"/>
    </location>
</feature>
<feature type="transmembrane region" description="Helical" evidence="8">
    <location>
        <begin position="204"/>
        <end position="223"/>
    </location>
</feature>
<feature type="signal peptide" evidence="9">
    <location>
        <begin position="1"/>
        <end position="27"/>
    </location>
</feature>
<dbReference type="Pfam" id="PF00924">
    <property type="entry name" value="MS_channel_2nd"/>
    <property type="match status" value="1"/>
</dbReference>
<comment type="caution">
    <text evidence="13">The sequence shown here is derived from an EMBL/GenBank/DDBJ whole genome shotgun (WGS) entry which is preliminary data.</text>
</comment>
<comment type="subcellular location">
    <subcellularLocation>
        <location evidence="1">Cell membrane</location>
        <topology evidence="1">Multi-pass membrane protein</topology>
    </subcellularLocation>
</comment>
<evidence type="ECO:0000256" key="4">
    <source>
        <dbReference type="ARBA" id="ARBA00022692"/>
    </source>
</evidence>
<dbReference type="InterPro" id="IPR011014">
    <property type="entry name" value="MscS_channel_TM-2"/>
</dbReference>
<evidence type="ECO:0000313" key="14">
    <source>
        <dbReference type="Proteomes" id="UP001595547"/>
    </source>
</evidence>